<dbReference type="AlphaFoldDB" id="A0A4R5CYS4"/>
<dbReference type="OrthoDB" id="3669881at2"/>
<evidence type="ECO:0000313" key="2">
    <source>
        <dbReference type="EMBL" id="TDE03125.1"/>
    </source>
</evidence>
<proteinExistence type="predicted"/>
<accession>A0A4R5CYS4</accession>
<dbReference type="InParanoid" id="A0A4R5CYS4"/>
<sequence length="156" mass="18095">MLGKTIGDLEPGDVFTPIRYTLTSFMCTEYAHAMEDPTECYYSDASLFGRQVRPPTMIHADKMRLLEANCDEERRIAGVRTDDARIHYEYHARHHSPAFVGEELVVSGRIVDKYLKRGREYLHYELRVETADGRLVTTYEDRTLLRFKKTEESANA</sequence>
<dbReference type="Proteomes" id="UP000294739">
    <property type="component" value="Unassembled WGS sequence"/>
</dbReference>
<reference evidence="2 3" key="1">
    <citation type="submission" date="2019-03" db="EMBL/GenBank/DDBJ databases">
        <title>Draft genome sequences of novel Actinobacteria.</title>
        <authorList>
            <person name="Sahin N."/>
            <person name="Ay H."/>
            <person name="Saygin H."/>
        </authorList>
    </citation>
    <scope>NUCLEOTIDE SEQUENCE [LARGE SCALE GENOMIC DNA]</scope>
    <source>
        <strain evidence="2 3">5K138</strain>
    </source>
</reference>
<name>A0A4R5CYS4_9ACTN</name>
<gene>
    <name evidence="2" type="ORF">E1269_20940</name>
</gene>
<dbReference type="InterPro" id="IPR029069">
    <property type="entry name" value="HotDog_dom_sf"/>
</dbReference>
<evidence type="ECO:0000259" key="1">
    <source>
        <dbReference type="Pfam" id="PF13452"/>
    </source>
</evidence>
<dbReference type="Gene3D" id="3.10.129.10">
    <property type="entry name" value="Hotdog Thioesterase"/>
    <property type="match status" value="1"/>
</dbReference>
<dbReference type="RefSeq" id="WP_131898142.1">
    <property type="nucleotide sequence ID" value="NZ_SMKZ01000033.1"/>
</dbReference>
<organism evidence="2 3">
    <name type="scientific">Jiangella asiatica</name>
    <dbReference type="NCBI Taxonomy" id="2530372"/>
    <lineage>
        <taxon>Bacteria</taxon>
        <taxon>Bacillati</taxon>
        <taxon>Actinomycetota</taxon>
        <taxon>Actinomycetes</taxon>
        <taxon>Jiangellales</taxon>
        <taxon>Jiangellaceae</taxon>
        <taxon>Jiangella</taxon>
    </lineage>
</organism>
<feature type="domain" description="FAS1-like dehydratase" evidence="1">
    <location>
        <begin position="12"/>
        <end position="138"/>
    </location>
</feature>
<keyword evidence="3" id="KW-1185">Reference proteome</keyword>
<dbReference type="EMBL" id="SMKZ01000033">
    <property type="protein sequence ID" value="TDE03125.1"/>
    <property type="molecule type" value="Genomic_DNA"/>
</dbReference>
<dbReference type="SUPFAM" id="SSF54637">
    <property type="entry name" value="Thioesterase/thiol ester dehydrase-isomerase"/>
    <property type="match status" value="1"/>
</dbReference>
<dbReference type="Pfam" id="PF13452">
    <property type="entry name" value="FAS1_DH_region"/>
    <property type="match status" value="1"/>
</dbReference>
<evidence type="ECO:0000313" key="3">
    <source>
        <dbReference type="Proteomes" id="UP000294739"/>
    </source>
</evidence>
<comment type="caution">
    <text evidence="2">The sequence shown here is derived from an EMBL/GenBank/DDBJ whole genome shotgun (WGS) entry which is preliminary data.</text>
</comment>
<protein>
    <recommendedName>
        <fullName evidence="1">FAS1-like dehydratase domain-containing protein</fullName>
    </recommendedName>
</protein>
<dbReference type="InterPro" id="IPR039569">
    <property type="entry name" value="FAS1-like_DH_region"/>
</dbReference>